<accession>A0ABN7SL33</accession>
<keyword evidence="3" id="KW-1185">Reference proteome</keyword>
<dbReference type="Proteomes" id="UP001158576">
    <property type="component" value="Chromosome XSR"/>
</dbReference>
<reference evidence="2 3" key="1">
    <citation type="submission" date="2021-04" db="EMBL/GenBank/DDBJ databases">
        <authorList>
            <person name="Bliznina A."/>
        </authorList>
    </citation>
    <scope>NUCLEOTIDE SEQUENCE [LARGE SCALE GENOMIC DNA]</scope>
</reference>
<name>A0ABN7SL33_OIKDI</name>
<evidence type="ECO:0000313" key="2">
    <source>
        <dbReference type="EMBL" id="CAG5099266.1"/>
    </source>
</evidence>
<proteinExistence type="predicted"/>
<feature type="compositionally biased region" description="Polar residues" evidence="1">
    <location>
        <begin position="76"/>
        <end position="88"/>
    </location>
</feature>
<feature type="region of interest" description="Disordered" evidence="1">
    <location>
        <begin position="67"/>
        <end position="91"/>
    </location>
</feature>
<dbReference type="EMBL" id="OU015569">
    <property type="protein sequence ID" value="CAG5099266.1"/>
    <property type="molecule type" value="Genomic_DNA"/>
</dbReference>
<organism evidence="2 3">
    <name type="scientific">Oikopleura dioica</name>
    <name type="common">Tunicate</name>
    <dbReference type="NCBI Taxonomy" id="34765"/>
    <lineage>
        <taxon>Eukaryota</taxon>
        <taxon>Metazoa</taxon>
        <taxon>Chordata</taxon>
        <taxon>Tunicata</taxon>
        <taxon>Appendicularia</taxon>
        <taxon>Copelata</taxon>
        <taxon>Oikopleuridae</taxon>
        <taxon>Oikopleura</taxon>
    </lineage>
</organism>
<protein>
    <submittedName>
        <fullName evidence="2">Oidioi.mRNA.OKI2018_I69.XSR.g16394.t1.cds</fullName>
    </submittedName>
</protein>
<gene>
    <name evidence="2" type="ORF">OKIOD_LOCUS7952</name>
</gene>
<evidence type="ECO:0000256" key="1">
    <source>
        <dbReference type="SAM" id="MobiDB-lite"/>
    </source>
</evidence>
<feature type="region of interest" description="Disordered" evidence="1">
    <location>
        <begin position="132"/>
        <end position="158"/>
    </location>
</feature>
<evidence type="ECO:0000313" key="3">
    <source>
        <dbReference type="Proteomes" id="UP001158576"/>
    </source>
</evidence>
<sequence length="256" mass="29123">MELFPEVDSDVSIFSDASNSDCGSVFSDEPTTSELLEHMSFSEEDEIDDAKEEEQADFAVDEITAPLELIEEKSTRTSSTPIRENQSPPKKVVARFFRRTVDGSTNSLPKKKNAEVEPVAGFKLRASSLRSFRASAEKENAQEGAPAPAPRQRSATELKSYSQVLSPNRFENRKKIFDNAAATNEISRKRAFANRNKIEPPHFNQSKMEMIKNKFEERANGGAGCNQFEMTLVEEDREEQKRRHQENMMKFERIFN</sequence>